<dbReference type="Proteomes" id="UP000186817">
    <property type="component" value="Unassembled WGS sequence"/>
</dbReference>
<feature type="non-terminal residue" evidence="1">
    <location>
        <position position="105"/>
    </location>
</feature>
<evidence type="ECO:0000313" key="2">
    <source>
        <dbReference type="Proteomes" id="UP000186817"/>
    </source>
</evidence>
<reference evidence="1 2" key="1">
    <citation type="submission" date="2016-02" db="EMBL/GenBank/DDBJ databases">
        <title>Genome analysis of coral dinoflagellate symbionts highlights evolutionary adaptations to a symbiotic lifestyle.</title>
        <authorList>
            <person name="Aranda M."/>
            <person name="Li Y."/>
            <person name="Liew Y.J."/>
            <person name="Baumgarten S."/>
            <person name="Simakov O."/>
            <person name="Wilson M."/>
            <person name="Piel J."/>
            <person name="Ashoor H."/>
            <person name="Bougouffa S."/>
            <person name="Bajic V.B."/>
            <person name="Ryu T."/>
            <person name="Ravasi T."/>
            <person name="Bayer T."/>
            <person name="Micklem G."/>
            <person name="Kim H."/>
            <person name="Bhak J."/>
            <person name="Lajeunesse T.C."/>
            <person name="Voolstra C.R."/>
        </authorList>
    </citation>
    <scope>NUCLEOTIDE SEQUENCE [LARGE SCALE GENOMIC DNA]</scope>
    <source>
        <strain evidence="1 2">CCMP2467</strain>
    </source>
</reference>
<sequence length="105" mass="11296">MASAKTMDVVSARESPVHFGGAARGIVEDVSMDAVIEAFLKGARPQFGATTSYRLGEPYMRESVFMAYLDHASLSLTGAELFLPWLLSLCQVTSKVLIDPPDSNG</sequence>
<protein>
    <submittedName>
        <fullName evidence="1">Uncharacterized protein</fullName>
    </submittedName>
</protein>
<name>A0A1Q9C944_SYMMI</name>
<keyword evidence="2" id="KW-1185">Reference proteome</keyword>
<organism evidence="1 2">
    <name type="scientific">Symbiodinium microadriaticum</name>
    <name type="common">Dinoflagellate</name>
    <name type="synonym">Zooxanthella microadriatica</name>
    <dbReference type="NCBI Taxonomy" id="2951"/>
    <lineage>
        <taxon>Eukaryota</taxon>
        <taxon>Sar</taxon>
        <taxon>Alveolata</taxon>
        <taxon>Dinophyceae</taxon>
        <taxon>Suessiales</taxon>
        <taxon>Symbiodiniaceae</taxon>
        <taxon>Symbiodinium</taxon>
    </lineage>
</organism>
<gene>
    <name evidence="1" type="ORF">AK812_SmicGene40254</name>
</gene>
<dbReference type="EMBL" id="LSRX01001483">
    <property type="protein sequence ID" value="OLP79456.1"/>
    <property type="molecule type" value="Genomic_DNA"/>
</dbReference>
<accession>A0A1Q9C944</accession>
<evidence type="ECO:0000313" key="1">
    <source>
        <dbReference type="EMBL" id="OLP79456.1"/>
    </source>
</evidence>
<proteinExistence type="predicted"/>
<comment type="caution">
    <text evidence="1">The sequence shown here is derived from an EMBL/GenBank/DDBJ whole genome shotgun (WGS) entry which is preliminary data.</text>
</comment>
<dbReference type="AlphaFoldDB" id="A0A1Q9C944"/>